<evidence type="ECO:0000256" key="4">
    <source>
        <dbReference type="ARBA" id="ARBA00022692"/>
    </source>
</evidence>
<feature type="transmembrane region" description="Helical" evidence="7">
    <location>
        <begin position="152"/>
        <end position="173"/>
    </location>
</feature>
<dbReference type="PANTHER" id="PTHR40074:SF4">
    <property type="entry name" value="INNER MEMBRANE PROTEIN YCFT"/>
    <property type="match status" value="1"/>
</dbReference>
<feature type="transmembrane region" description="Helical" evidence="7">
    <location>
        <begin position="308"/>
        <end position="329"/>
    </location>
</feature>
<proteinExistence type="inferred from homology"/>
<feature type="transmembrane region" description="Helical" evidence="7">
    <location>
        <begin position="121"/>
        <end position="140"/>
    </location>
</feature>
<protein>
    <submittedName>
        <fullName evidence="9">Acyltransferase family protein</fullName>
    </submittedName>
</protein>
<accession>A0ABT3Z803</accession>
<evidence type="ECO:0000256" key="5">
    <source>
        <dbReference type="ARBA" id="ARBA00022989"/>
    </source>
</evidence>
<keyword evidence="3" id="KW-1003">Cell membrane</keyword>
<evidence type="ECO:0000256" key="7">
    <source>
        <dbReference type="SAM" id="Phobius"/>
    </source>
</evidence>
<feature type="transmembrane region" description="Helical" evidence="7">
    <location>
        <begin position="179"/>
        <end position="198"/>
    </location>
</feature>
<reference evidence="9" key="1">
    <citation type="submission" date="2022-10" db="EMBL/GenBank/DDBJ databases">
        <title>Hoeflea sp. G2-23, isolated from marine algae.</title>
        <authorList>
            <person name="Kristyanto S."/>
            <person name="Kim J.M."/>
            <person name="Jeon C.O."/>
        </authorList>
    </citation>
    <scope>NUCLEOTIDE SEQUENCE</scope>
    <source>
        <strain evidence="9">G2-23</strain>
    </source>
</reference>
<comment type="subcellular location">
    <subcellularLocation>
        <location evidence="1">Cell membrane</location>
        <topology evidence="1">Multi-pass membrane protein</topology>
    </subcellularLocation>
</comment>
<keyword evidence="5 7" id="KW-1133">Transmembrane helix</keyword>
<evidence type="ECO:0000313" key="9">
    <source>
        <dbReference type="EMBL" id="MCY0147826.1"/>
    </source>
</evidence>
<keyword evidence="9" id="KW-0808">Transferase</keyword>
<keyword evidence="9" id="KW-0012">Acyltransferase</keyword>
<dbReference type="RefSeq" id="WP_267653420.1">
    <property type="nucleotide sequence ID" value="NZ_JAOVZR010000001.1"/>
</dbReference>
<comment type="caution">
    <text evidence="9">The sequence shown here is derived from an EMBL/GenBank/DDBJ whole genome shotgun (WGS) entry which is preliminary data.</text>
</comment>
<feature type="transmembrane region" description="Helical" evidence="7">
    <location>
        <begin position="55"/>
        <end position="72"/>
    </location>
</feature>
<keyword evidence="6 7" id="KW-0472">Membrane</keyword>
<comment type="similarity">
    <text evidence="2">Belongs to the acyltransferase 3 family.</text>
</comment>
<feature type="transmembrane region" description="Helical" evidence="7">
    <location>
        <begin position="281"/>
        <end position="302"/>
    </location>
</feature>
<dbReference type="EMBL" id="JAOVZR010000001">
    <property type="protein sequence ID" value="MCY0147826.1"/>
    <property type="molecule type" value="Genomic_DNA"/>
</dbReference>
<evidence type="ECO:0000313" key="10">
    <source>
        <dbReference type="Proteomes" id="UP001073227"/>
    </source>
</evidence>
<feature type="transmembrane region" description="Helical" evidence="7">
    <location>
        <begin position="12"/>
        <end position="35"/>
    </location>
</feature>
<feature type="domain" description="Acyltransferase 3" evidence="8">
    <location>
        <begin position="13"/>
        <end position="327"/>
    </location>
</feature>
<dbReference type="Pfam" id="PF01757">
    <property type="entry name" value="Acyl_transf_3"/>
    <property type="match status" value="1"/>
</dbReference>
<feature type="transmembrane region" description="Helical" evidence="7">
    <location>
        <begin position="242"/>
        <end position="269"/>
    </location>
</feature>
<dbReference type="InterPro" id="IPR002656">
    <property type="entry name" value="Acyl_transf_3_dom"/>
</dbReference>
<keyword evidence="4 7" id="KW-0812">Transmembrane</keyword>
<gene>
    <name evidence="9" type="ORF">OEG84_08900</name>
</gene>
<dbReference type="GO" id="GO:0016746">
    <property type="term" value="F:acyltransferase activity"/>
    <property type="evidence" value="ECO:0007669"/>
    <property type="project" value="UniProtKB-KW"/>
</dbReference>
<organism evidence="9 10">
    <name type="scientific">Hoeflea algicola</name>
    <dbReference type="NCBI Taxonomy" id="2983763"/>
    <lineage>
        <taxon>Bacteria</taxon>
        <taxon>Pseudomonadati</taxon>
        <taxon>Pseudomonadota</taxon>
        <taxon>Alphaproteobacteria</taxon>
        <taxon>Hyphomicrobiales</taxon>
        <taxon>Rhizobiaceae</taxon>
        <taxon>Hoeflea</taxon>
    </lineage>
</organism>
<evidence type="ECO:0000256" key="3">
    <source>
        <dbReference type="ARBA" id="ARBA00022475"/>
    </source>
</evidence>
<sequence length="359" mass="39334">MSAVQSQSTGRVGWVDVAKGVCIVFVVMMHSTLGVEKALGDEGFMGLVVAFAKPFRMPDFFLISGLFLGLVINRPWRLYLDRKVVHFAYFYALWLTIQFAFKAPEMWIEAGPGPTLGHYLISYVEPFGTLWFIYLLPIFFVVTRLLVTVPKWIVFLAAAVLNAAPVMTGWLVIDEFAARYVFFFAGFAAAPLIFRAASWVQAHRLAGFAVLAGWAVLNGVLVFAPVPVALAPWGERLSDLPLIGLGLGFAGALAIIFSASLLATSAGPVTRFLRHAGENSIVVYLAFFLPMAVTRMALIRLMPELGAGWISVLVTAVATVSPLILLWMISKSGHGWFLFRRPGWAILAEPPARGRLARA</sequence>
<keyword evidence="10" id="KW-1185">Reference proteome</keyword>
<name>A0ABT3Z803_9HYPH</name>
<evidence type="ECO:0000256" key="2">
    <source>
        <dbReference type="ARBA" id="ARBA00007400"/>
    </source>
</evidence>
<evidence type="ECO:0000256" key="6">
    <source>
        <dbReference type="ARBA" id="ARBA00023136"/>
    </source>
</evidence>
<dbReference type="Proteomes" id="UP001073227">
    <property type="component" value="Unassembled WGS sequence"/>
</dbReference>
<evidence type="ECO:0000259" key="8">
    <source>
        <dbReference type="Pfam" id="PF01757"/>
    </source>
</evidence>
<feature type="transmembrane region" description="Helical" evidence="7">
    <location>
        <begin position="205"/>
        <end position="230"/>
    </location>
</feature>
<evidence type="ECO:0000256" key="1">
    <source>
        <dbReference type="ARBA" id="ARBA00004651"/>
    </source>
</evidence>
<dbReference type="PANTHER" id="PTHR40074">
    <property type="entry name" value="O-ACETYLTRANSFERASE WECH"/>
    <property type="match status" value="1"/>
</dbReference>
<feature type="transmembrane region" description="Helical" evidence="7">
    <location>
        <begin position="84"/>
        <end position="101"/>
    </location>
</feature>